<evidence type="ECO:0000313" key="4">
    <source>
        <dbReference type="Proteomes" id="UP000595446"/>
    </source>
</evidence>
<dbReference type="Gene3D" id="3.30.2400.10">
    <property type="entry name" value="Major capsid protein gp5"/>
    <property type="match status" value="1"/>
</dbReference>
<evidence type="ECO:0000313" key="3">
    <source>
        <dbReference type="EMBL" id="BCO36852.1"/>
    </source>
</evidence>
<dbReference type="Gene3D" id="3.30.2320.10">
    <property type="entry name" value="hypothetical protein PF0899 domain"/>
    <property type="match status" value="1"/>
</dbReference>
<dbReference type="EMBL" id="AP024237">
    <property type="protein sequence ID" value="BCO36852.1"/>
    <property type="molecule type" value="Genomic_DNA"/>
</dbReference>
<protein>
    <recommendedName>
        <fullName evidence="2">Phage capsid-like C-terminal domain-containing protein</fullName>
    </recommendedName>
</protein>
<organism evidence="3 4">
    <name type="scientific">Mycobacterium heckeshornense</name>
    <dbReference type="NCBI Taxonomy" id="110505"/>
    <lineage>
        <taxon>Bacteria</taxon>
        <taxon>Bacillati</taxon>
        <taxon>Actinomycetota</taxon>
        <taxon>Actinomycetes</taxon>
        <taxon>Mycobacteriales</taxon>
        <taxon>Mycobacteriaceae</taxon>
        <taxon>Mycobacterium</taxon>
    </lineage>
</organism>
<dbReference type="AlphaFoldDB" id="A0A2G8B4D1"/>
<dbReference type="NCBIfam" id="TIGR01554">
    <property type="entry name" value="major_cap_HK97"/>
    <property type="match status" value="1"/>
</dbReference>
<dbReference type="Proteomes" id="UP000595446">
    <property type="component" value="Chromosome"/>
</dbReference>
<comment type="subcellular location">
    <subcellularLocation>
        <location evidence="1">Virion</location>
    </subcellularLocation>
</comment>
<evidence type="ECO:0000259" key="2">
    <source>
        <dbReference type="Pfam" id="PF05065"/>
    </source>
</evidence>
<proteinExistence type="predicted"/>
<dbReference type="InterPro" id="IPR024455">
    <property type="entry name" value="Phage_capsid"/>
</dbReference>
<accession>A0A2G8B4D1</accession>
<evidence type="ECO:0000256" key="1">
    <source>
        <dbReference type="ARBA" id="ARBA00004328"/>
    </source>
</evidence>
<gene>
    <name evidence="3" type="ORF">MHEC_32850</name>
</gene>
<dbReference type="RefSeq" id="WP_071700642.1">
    <property type="nucleotide sequence ID" value="NZ_AP024237.1"/>
</dbReference>
<reference evidence="3 4" key="1">
    <citation type="submission" date="2020-12" db="EMBL/GenBank/DDBJ databases">
        <title>Complete genome sequence of Mycobacterium heckeshornense JCM 15655T, closely related to a pathogenic non-tuberculous mycobacterial species Mycobacterium xenopi.</title>
        <authorList>
            <person name="Yoshida M."/>
            <person name="Fukano H."/>
            <person name="Asakura T."/>
            <person name="Suzuki M."/>
            <person name="Hoshino Y."/>
        </authorList>
    </citation>
    <scope>NUCLEOTIDE SEQUENCE [LARGE SCALE GENOMIC DNA]</scope>
    <source>
        <strain evidence="3 4">JCM 15655</strain>
    </source>
</reference>
<keyword evidence="4" id="KW-1185">Reference proteome</keyword>
<name>A0A2G8B4D1_9MYCO</name>
<sequence>MSATTATFGPILAQEQIGDLIIRPLIEQSIAGQTLTTVFTDRHEYRIPIVTNDPQASWVAEGQEITVSDAAVDELLVEPSKLAALSVISRELANDSSPAAADTIGQGIVRDLVRRTDQALFAATTPNGPTGLAGQSGITEIIAGTTYTNSDPFSDAIYLSAQHNGQITAFATSPATAMTLAKLKVGDTFNLPLLGPDPTSPGQRQILGVPLLVTPYIDDTDNTVWAIPQTQCFMVVREQAEIETDASVFFTSDRIAIRGIVRLGFGFPNPAAIVKIHTT</sequence>
<dbReference type="InterPro" id="IPR054612">
    <property type="entry name" value="Phage_capsid-like_C"/>
</dbReference>
<dbReference type="SUPFAM" id="SSF56563">
    <property type="entry name" value="Major capsid protein gp5"/>
    <property type="match status" value="1"/>
</dbReference>
<dbReference type="Pfam" id="PF05065">
    <property type="entry name" value="Phage_capsid"/>
    <property type="match status" value="1"/>
</dbReference>
<feature type="domain" description="Phage capsid-like C-terminal" evidence="2">
    <location>
        <begin position="11"/>
        <end position="276"/>
    </location>
</feature>